<dbReference type="EMBL" id="JAAFZH010000012">
    <property type="protein sequence ID" value="NDU97614.1"/>
    <property type="molecule type" value="Genomic_DNA"/>
</dbReference>
<dbReference type="AlphaFoldDB" id="A0A6L9LAP9"/>
<reference evidence="1 2" key="1">
    <citation type="submission" date="2020-02" db="EMBL/GenBank/DDBJ databases">
        <title>Draft genome sequence of two Spirosoma agri KCTC 52727 and Spirosoma terrae KCTC 52035.</title>
        <authorList>
            <person name="Rojas J."/>
            <person name="Ambika Manirajan B."/>
            <person name="Suarez C."/>
            <person name="Ratering S."/>
            <person name="Schnell S."/>
        </authorList>
    </citation>
    <scope>NUCLEOTIDE SEQUENCE [LARGE SCALE GENOMIC DNA]</scope>
    <source>
        <strain evidence="1 2">KCTC 52035</strain>
    </source>
</reference>
<evidence type="ECO:0000313" key="1">
    <source>
        <dbReference type="EMBL" id="NDU97614.1"/>
    </source>
</evidence>
<evidence type="ECO:0000313" key="2">
    <source>
        <dbReference type="Proteomes" id="UP000474175"/>
    </source>
</evidence>
<dbReference type="Proteomes" id="UP000474175">
    <property type="component" value="Unassembled WGS sequence"/>
</dbReference>
<accession>A0A6L9LAP9</accession>
<dbReference type="Gene3D" id="3.10.450.50">
    <property type="match status" value="1"/>
</dbReference>
<comment type="caution">
    <text evidence="1">The sequence shown here is derived from an EMBL/GenBank/DDBJ whole genome shotgun (WGS) entry which is preliminary data.</text>
</comment>
<dbReference type="SUPFAM" id="SSF54427">
    <property type="entry name" value="NTF2-like"/>
    <property type="match status" value="1"/>
</dbReference>
<protein>
    <submittedName>
        <fullName evidence="1">Nuclear transport factor 2 family protein</fullName>
    </submittedName>
</protein>
<sequence>MNDKLVPLLEDSLLQVWSERDPSKRLKEMKRIYADDIIFYESDSGPAFEGHQAIDSLIGKLQEQWAPEFVFTLTKPVVINHGVSHAAWTLGNPSANPVASGMDIAIIENGLIKALYLYLDEPAH</sequence>
<name>A0A6L9LAP9_9BACT</name>
<keyword evidence="2" id="KW-1185">Reference proteome</keyword>
<proteinExistence type="predicted"/>
<gene>
    <name evidence="1" type="ORF">GK108_22210</name>
</gene>
<organism evidence="1 2">
    <name type="scientific">Spirosoma terrae</name>
    <dbReference type="NCBI Taxonomy" id="1968276"/>
    <lineage>
        <taxon>Bacteria</taxon>
        <taxon>Pseudomonadati</taxon>
        <taxon>Bacteroidota</taxon>
        <taxon>Cytophagia</taxon>
        <taxon>Cytophagales</taxon>
        <taxon>Cytophagaceae</taxon>
        <taxon>Spirosoma</taxon>
    </lineage>
</organism>
<dbReference type="RefSeq" id="WP_163953249.1">
    <property type="nucleotide sequence ID" value="NZ_JAAFZH010000012.1"/>
</dbReference>
<dbReference type="InterPro" id="IPR032710">
    <property type="entry name" value="NTF2-like_dom_sf"/>
</dbReference>